<dbReference type="RefSeq" id="WP_145398573.1">
    <property type="nucleotide sequence ID" value="NZ_VLKU01000008.1"/>
</dbReference>
<feature type="signal peptide" evidence="2">
    <location>
        <begin position="1"/>
        <end position="30"/>
    </location>
</feature>
<feature type="region of interest" description="Disordered" evidence="1">
    <location>
        <begin position="38"/>
        <end position="109"/>
    </location>
</feature>
<evidence type="ECO:0000313" key="3">
    <source>
        <dbReference type="EMBL" id="TWI32771.1"/>
    </source>
</evidence>
<keyword evidence="4" id="KW-1185">Reference proteome</keyword>
<dbReference type="Proteomes" id="UP000316225">
    <property type="component" value="Unassembled WGS sequence"/>
</dbReference>
<evidence type="ECO:0000256" key="1">
    <source>
        <dbReference type="SAM" id="MobiDB-lite"/>
    </source>
</evidence>
<feature type="compositionally biased region" description="Low complexity" evidence="1">
    <location>
        <begin position="55"/>
        <end position="69"/>
    </location>
</feature>
<organism evidence="3 4">
    <name type="scientific">Paracoccus sulfuroxidans</name>
    <dbReference type="NCBI Taxonomy" id="384678"/>
    <lineage>
        <taxon>Bacteria</taxon>
        <taxon>Pseudomonadati</taxon>
        <taxon>Pseudomonadota</taxon>
        <taxon>Alphaproteobacteria</taxon>
        <taxon>Rhodobacterales</taxon>
        <taxon>Paracoccaceae</taxon>
        <taxon>Paracoccus</taxon>
    </lineage>
</organism>
<dbReference type="EMBL" id="VLKU01000008">
    <property type="protein sequence ID" value="TWI32771.1"/>
    <property type="molecule type" value="Genomic_DNA"/>
</dbReference>
<dbReference type="AlphaFoldDB" id="A0A562NLA2"/>
<gene>
    <name evidence="3" type="ORF">IQ24_02646</name>
</gene>
<accession>A0A562NLA2</accession>
<feature type="compositionally biased region" description="Low complexity" evidence="1">
    <location>
        <begin position="84"/>
        <end position="104"/>
    </location>
</feature>
<reference evidence="3 4" key="1">
    <citation type="journal article" date="2015" name="Stand. Genomic Sci.">
        <title>Genomic Encyclopedia of Bacterial and Archaeal Type Strains, Phase III: the genomes of soil and plant-associated and newly described type strains.</title>
        <authorList>
            <person name="Whitman W.B."/>
            <person name="Woyke T."/>
            <person name="Klenk H.P."/>
            <person name="Zhou Y."/>
            <person name="Lilburn T.G."/>
            <person name="Beck B.J."/>
            <person name="De Vos P."/>
            <person name="Vandamme P."/>
            <person name="Eisen J.A."/>
            <person name="Garrity G."/>
            <person name="Hugenholtz P."/>
            <person name="Kyrpides N.C."/>
        </authorList>
    </citation>
    <scope>NUCLEOTIDE SEQUENCE [LARGE SCALE GENOMIC DNA]</scope>
    <source>
        <strain evidence="3 4">CGMCC 1.5364</strain>
    </source>
</reference>
<evidence type="ECO:0000313" key="4">
    <source>
        <dbReference type="Proteomes" id="UP000316225"/>
    </source>
</evidence>
<evidence type="ECO:0000256" key="2">
    <source>
        <dbReference type="SAM" id="SignalP"/>
    </source>
</evidence>
<name>A0A562NLA2_9RHOB</name>
<protein>
    <submittedName>
        <fullName evidence="3">Uncharacterized protein</fullName>
    </submittedName>
</protein>
<proteinExistence type="predicted"/>
<sequence>MSTTTMIFKSLALPSMALAAAMLWSAPAQANLNCPAGSEEYNGQCWSPNPSQPPSNVTATGGNSSSTATIGDVGGGTATTGPINVSTGPSTSNSGVTGSGNSDVRNNVTNRNDIANTNQQGQQQGQYQQASANNSIRIDNRTRQSAAQAAPVILGGYGQQNCFGDTNSSGQFGASMQVFGWGVSANSSKASNVCAAYAIGGPAMAVGYLQRMDPNMPRRVTVEQPTGRLTCPASHPVYVPEKGCRK</sequence>
<feature type="chain" id="PRO_5021977060" evidence="2">
    <location>
        <begin position="31"/>
        <end position="246"/>
    </location>
</feature>
<keyword evidence="2" id="KW-0732">Signal</keyword>
<comment type="caution">
    <text evidence="3">The sequence shown here is derived from an EMBL/GenBank/DDBJ whole genome shotgun (WGS) entry which is preliminary data.</text>
</comment>